<gene>
    <name evidence="1" type="ORF">UV06_C0005G0036</name>
</gene>
<dbReference type="EMBL" id="LCDA01000005">
    <property type="protein sequence ID" value="KKS42842.1"/>
    <property type="molecule type" value="Genomic_DNA"/>
</dbReference>
<accession>A0A0G0Z253</accession>
<dbReference type="AlphaFoldDB" id="A0A0G0Z253"/>
<organism evidence="1 2">
    <name type="scientific">Candidatus Collierbacteria bacterium GW2011_GWA2_42_17</name>
    <dbReference type="NCBI Taxonomy" id="1618378"/>
    <lineage>
        <taxon>Bacteria</taxon>
        <taxon>Candidatus Collieribacteriota</taxon>
    </lineage>
</organism>
<evidence type="ECO:0000313" key="2">
    <source>
        <dbReference type="Proteomes" id="UP000033854"/>
    </source>
</evidence>
<reference evidence="1 2" key="1">
    <citation type="journal article" date="2015" name="Nature">
        <title>rRNA introns, odd ribosomes, and small enigmatic genomes across a large radiation of phyla.</title>
        <authorList>
            <person name="Brown C.T."/>
            <person name="Hug L.A."/>
            <person name="Thomas B.C."/>
            <person name="Sharon I."/>
            <person name="Castelle C.J."/>
            <person name="Singh A."/>
            <person name="Wilkins M.J."/>
            <person name="Williams K.H."/>
            <person name="Banfield J.F."/>
        </authorList>
    </citation>
    <scope>NUCLEOTIDE SEQUENCE [LARGE SCALE GENOMIC DNA]</scope>
</reference>
<evidence type="ECO:0000313" key="1">
    <source>
        <dbReference type="EMBL" id="KKS42842.1"/>
    </source>
</evidence>
<comment type="caution">
    <text evidence="1">The sequence shown here is derived from an EMBL/GenBank/DDBJ whole genome shotgun (WGS) entry which is preliminary data.</text>
</comment>
<sequence>MTVQKRQILKARAIWLRKEGYSYSFIQKELILPKSTLSDWLKLIPYTPNLSSLERIKNGTALSANNRHKKRLNVTAEIQSSAINEIGILSSRDLWLFGIGLYLGEGTKNIESVRVTNSDPRVIKIAIKWFMEVIGLSINNLSLALHSYPDNVIDDDLSYWSDVTGIPKNQFGKTQIDNRTGKHSKHKLPHGTVQLRVLAKGNPKFGVSLHRRILGWVNAVASQS</sequence>
<dbReference type="Proteomes" id="UP000033854">
    <property type="component" value="Unassembled WGS sequence"/>
</dbReference>
<name>A0A0G0Z253_9BACT</name>
<proteinExistence type="predicted"/>
<protein>
    <submittedName>
        <fullName evidence="1">Uncharacterized protein</fullName>
    </submittedName>
</protein>